<evidence type="ECO:0000313" key="2">
    <source>
        <dbReference type="EMBL" id="GAA1860391.1"/>
    </source>
</evidence>
<gene>
    <name evidence="2" type="ORF">GCM10009836_45670</name>
</gene>
<keyword evidence="3" id="KW-1185">Reference proteome</keyword>
<proteinExistence type="predicted"/>
<feature type="compositionally biased region" description="Basic and acidic residues" evidence="1">
    <location>
        <begin position="158"/>
        <end position="177"/>
    </location>
</feature>
<dbReference type="Proteomes" id="UP001500449">
    <property type="component" value="Unassembled WGS sequence"/>
</dbReference>
<reference evidence="2 3" key="1">
    <citation type="journal article" date="2019" name="Int. J. Syst. Evol. Microbiol.">
        <title>The Global Catalogue of Microorganisms (GCM) 10K type strain sequencing project: providing services to taxonomists for standard genome sequencing and annotation.</title>
        <authorList>
            <consortium name="The Broad Institute Genomics Platform"/>
            <consortium name="The Broad Institute Genome Sequencing Center for Infectious Disease"/>
            <person name="Wu L."/>
            <person name="Ma J."/>
        </authorList>
    </citation>
    <scope>NUCLEOTIDE SEQUENCE [LARGE SCALE GENOMIC DNA]</scope>
    <source>
        <strain evidence="2 3">JCM 16009</strain>
    </source>
</reference>
<dbReference type="EMBL" id="BAAAQK010000018">
    <property type="protein sequence ID" value="GAA1860391.1"/>
    <property type="molecule type" value="Genomic_DNA"/>
</dbReference>
<protein>
    <submittedName>
        <fullName evidence="2">Uncharacterized protein</fullName>
    </submittedName>
</protein>
<organism evidence="2 3">
    <name type="scientific">Pseudonocardia ailaonensis</name>
    <dbReference type="NCBI Taxonomy" id="367279"/>
    <lineage>
        <taxon>Bacteria</taxon>
        <taxon>Bacillati</taxon>
        <taxon>Actinomycetota</taxon>
        <taxon>Actinomycetes</taxon>
        <taxon>Pseudonocardiales</taxon>
        <taxon>Pseudonocardiaceae</taxon>
        <taxon>Pseudonocardia</taxon>
    </lineage>
</organism>
<sequence length="185" mass="20435">MNPDTTAADAKSGPNQLDASTPEEPLTAADLVGRIVADTGRDPEFAERMVRDYLDETSASLGVSVHQWSLDEGDLEEIRRGYEWIDYERGENPTTARERAADYAVGWAEYAATIDRDHSPGHASRAHQQAVEWAERAQGFEPVDADVDELERARDAVAEVRQPDEPAVHHTEHHDGEGDADGWSS</sequence>
<comment type="caution">
    <text evidence="2">The sequence shown here is derived from an EMBL/GenBank/DDBJ whole genome shotgun (WGS) entry which is preliminary data.</text>
</comment>
<accession>A0ABN2NAG5</accession>
<feature type="region of interest" description="Disordered" evidence="1">
    <location>
        <begin position="158"/>
        <end position="185"/>
    </location>
</feature>
<evidence type="ECO:0000313" key="3">
    <source>
        <dbReference type="Proteomes" id="UP001500449"/>
    </source>
</evidence>
<evidence type="ECO:0000256" key="1">
    <source>
        <dbReference type="SAM" id="MobiDB-lite"/>
    </source>
</evidence>
<feature type="region of interest" description="Disordered" evidence="1">
    <location>
        <begin position="1"/>
        <end position="29"/>
    </location>
</feature>
<name>A0ABN2NAG5_9PSEU</name>
<dbReference type="RefSeq" id="WP_344420580.1">
    <property type="nucleotide sequence ID" value="NZ_BAAAQK010000018.1"/>
</dbReference>